<evidence type="ECO:0000256" key="1">
    <source>
        <dbReference type="ARBA" id="ARBA00004173"/>
    </source>
</evidence>
<dbReference type="AlphaFoldDB" id="A0A1G4JWY3"/>
<proteinExistence type="inferred from homology"/>
<name>A0A1G4JWY3_9SACH</name>
<comment type="subcellular location">
    <subcellularLocation>
        <location evidence="1">Mitochondrion</location>
    </subcellularLocation>
</comment>
<comment type="similarity">
    <text evidence="3">Belongs to the alpha-ketoglutarate dehydrogenase component 4 family.</text>
</comment>
<evidence type="ECO:0000313" key="5">
    <source>
        <dbReference type="Proteomes" id="UP000190274"/>
    </source>
</evidence>
<dbReference type="Pfam" id="PF10937">
    <property type="entry name" value="Kgd4-YMR31"/>
    <property type="match status" value="1"/>
</dbReference>
<dbReference type="GO" id="GO:0005761">
    <property type="term" value="C:mitochondrial ribosome"/>
    <property type="evidence" value="ECO:0007669"/>
    <property type="project" value="EnsemblFungi"/>
</dbReference>
<gene>
    <name evidence="4" type="ORF">LADA_0G16358G</name>
</gene>
<accession>A0A1G4JWY3</accession>
<evidence type="ECO:0000256" key="3">
    <source>
        <dbReference type="ARBA" id="ARBA00043970"/>
    </source>
</evidence>
<organism evidence="4 5">
    <name type="scientific">Lachancea dasiensis</name>
    <dbReference type="NCBI Taxonomy" id="1072105"/>
    <lineage>
        <taxon>Eukaryota</taxon>
        <taxon>Fungi</taxon>
        <taxon>Dikarya</taxon>
        <taxon>Ascomycota</taxon>
        <taxon>Saccharomycotina</taxon>
        <taxon>Saccharomycetes</taxon>
        <taxon>Saccharomycetales</taxon>
        <taxon>Saccharomycetaceae</taxon>
        <taxon>Lachancea</taxon>
    </lineage>
</organism>
<dbReference type="EMBL" id="LT598457">
    <property type="protein sequence ID" value="SCU95580.1"/>
    <property type="molecule type" value="Genomic_DNA"/>
</dbReference>
<dbReference type="Proteomes" id="UP000190274">
    <property type="component" value="Chromosome G"/>
</dbReference>
<dbReference type="InterPro" id="IPR020373">
    <property type="entry name" value="Kgd4/YMR-31"/>
</dbReference>
<dbReference type="OrthoDB" id="2116030at2759"/>
<keyword evidence="2" id="KW-0496">Mitochondrion</keyword>
<keyword evidence="5" id="KW-1185">Reference proteome</keyword>
<reference evidence="5" key="1">
    <citation type="submission" date="2016-03" db="EMBL/GenBank/DDBJ databases">
        <authorList>
            <person name="Devillers H."/>
        </authorList>
    </citation>
    <scope>NUCLEOTIDE SEQUENCE [LARGE SCALE GENOMIC DNA]</scope>
</reference>
<dbReference type="GO" id="GO:0004591">
    <property type="term" value="F:oxoglutarate dehydrogenase (succinyl-transferring) activity"/>
    <property type="evidence" value="ECO:0007669"/>
    <property type="project" value="EnsemblFungi"/>
</dbReference>
<evidence type="ECO:0000256" key="2">
    <source>
        <dbReference type="ARBA" id="ARBA00023128"/>
    </source>
</evidence>
<dbReference type="GO" id="GO:0003735">
    <property type="term" value="F:structural constituent of ribosome"/>
    <property type="evidence" value="ECO:0007669"/>
    <property type="project" value="EnsemblFungi"/>
</dbReference>
<evidence type="ECO:0000313" key="4">
    <source>
        <dbReference type="EMBL" id="SCU95580.1"/>
    </source>
</evidence>
<sequence>MRQTAVKLAQSYTPMIKFVGTKHPVLKHAGSAAHPCTVDGIMPGSEACQPAGDFLSKLQPFQVIPYKNKKASPGKSAAPQSGSKYEFVSRPLQENEVSSIFELSPRFKLRPFDESEIESINAGGAL</sequence>
<dbReference type="GO" id="GO:0006099">
    <property type="term" value="P:tricarboxylic acid cycle"/>
    <property type="evidence" value="ECO:0007669"/>
    <property type="project" value="EnsemblFungi"/>
</dbReference>
<dbReference type="GO" id="GO:0006103">
    <property type="term" value="P:2-oxoglutarate metabolic process"/>
    <property type="evidence" value="ECO:0007669"/>
    <property type="project" value="EnsemblFungi"/>
</dbReference>
<protein>
    <submittedName>
        <fullName evidence="4">LADA_0G16358g1_1</fullName>
    </submittedName>
</protein>
<dbReference type="GO" id="GO:0045252">
    <property type="term" value="C:oxoglutarate dehydrogenase complex"/>
    <property type="evidence" value="ECO:0007669"/>
    <property type="project" value="EnsemblFungi"/>
</dbReference>